<dbReference type="Proteomes" id="UP000302218">
    <property type="component" value="Chromosome"/>
</dbReference>
<reference evidence="3" key="1">
    <citation type="submission" date="2019-05" db="EMBL/GenBank/DDBJ databases">
        <title>Genome sequence and methylation pattern of the halophilic Archaeon Natrinema versiforme BOL5-4.</title>
        <authorList>
            <person name="DasSarma P."/>
            <person name="Anton B.P."/>
            <person name="DasSarma S.L."/>
            <person name="Martinez F.L."/>
            <person name="Guzman D."/>
            <person name="Roberts R.J."/>
            <person name="DasSarma S."/>
        </authorList>
    </citation>
    <scope>NUCLEOTIDE SEQUENCE [LARGE SCALE GENOMIC DNA]</scope>
    <source>
        <strain evidence="3">BOL5-4</strain>
    </source>
</reference>
<feature type="transmembrane region" description="Helical" evidence="1">
    <location>
        <begin position="18"/>
        <end position="36"/>
    </location>
</feature>
<dbReference type="KEGG" id="nvr:FEJ81_06010"/>
<keyword evidence="1" id="KW-0812">Transmembrane</keyword>
<dbReference type="RefSeq" id="WP_138244428.1">
    <property type="nucleotide sequence ID" value="NZ_CP040330.1"/>
</dbReference>
<keyword evidence="1" id="KW-1133">Transmembrane helix</keyword>
<feature type="transmembrane region" description="Helical" evidence="1">
    <location>
        <begin position="48"/>
        <end position="66"/>
    </location>
</feature>
<name>A0A4P8WJ52_9EURY</name>
<dbReference type="AlphaFoldDB" id="A0A4P8WJ52"/>
<evidence type="ECO:0000313" key="3">
    <source>
        <dbReference type="Proteomes" id="UP000302218"/>
    </source>
</evidence>
<keyword evidence="1" id="KW-0472">Membrane</keyword>
<protein>
    <submittedName>
        <fullName evidence="2">Uncharacterized protein</fullName>
    </submittedName>
</protein>
<sequence length="69" mass="7437">MPSEEARDWAASRETTNLLLGTNIVVLAAGFVRLGSVGPWPIQWLSELLLTLVLAVAVALVVGRLFNYG</sequence>
<dbReference type="EMBL" id="CP040330">
    <property type="protein sequence ID" value="QCS41931.1"/>
    <property type="molecule type" value="Genomic_DNA"/>
</dbReference>
<evidence type="ECO:0000313" key="2">
    <source>
        <dbReference type="EMBL" id="QCS41931.1"/>
    </source>
</evidence>
<dbReference type="OrthoDB" id="203397at2157"/>
<gene>
    <name evidence="2" type="ORF">FEJ81_06010</name>
</gene>
<evidence type="ECO:0000256" key="1">
    <source>
        <dbReference type="SAM" id="Phobius"/>
    </source>
</evidence>
<dbReference type="GeneID" id="40264808"/>
<accession>A0A4P8WJ52</accession>
<proteinExistence type="predicted"/>
<organism evidence="2 3">
    <name type="scientific">Natrinema versiforme</name>
    <dbReference type="NCBI Taxonomy" id="88724"/>
    <lineage>
        <taxon>Archaea</taxon>
        <taxon>Methanobacteriati</taxon>
        <taxon>Methanobacteriota</taxon>
        <taxon>Stenosarchaea group</taxon>
        <taxon>Halobacteria</taxon>
        <taxon>Halobacteriales</taxon>
        <taxon>Natrialbaceae</taxon>
        <taxon>Natrinema</taxon>
    </lineage>
</organism>